<gene>
    <name evidence="2" type="ORF">BVRB_027480</name>
</gene>
<accession>A0A0J8DSV2</accession>
<feature type="region of interest" description="Disordered" evidence="1">
    <location>
        <begin position="62"/>
        <end position="82"/>
    </location>
</feature>
<sequence length="161" mass="17055">QDRPPLSVRRHILLPAQRPPPALDRCRRAIPSSPHPGCMPSCGRRPLARSAGPGCCPPSPVGAGCGSHSVGRGSERGRCDSRRERRLDPARFQAAFCIAETGAARGTVRPHVGGDVRLTMSPVLSSRRDDVRLGAGSAATAMVSPGSVSGHDHRHDPAQRR</sequence>
<dbReference type="Gramene" id="KMS93835">
    <property type="protein sequence ID" value="KMS93835"/>
    <property type="gene ID" value="BVRB_027480"/>
</dbReference>
<name>A0A0J8DSV2_BETVV</name>
<dbReference type="AlphaFoldDB" id="A0A0J8DSV2"/>
<evidence type="ECO:0000256" key="1">
    <source>
        <dbReference type="SAM" id="MobiDB-lite"/>
    </source>
</evidence>
<keyword evidence="3" id="KW-1185">Reference proteome</keyword>
<evidence type="ECO:0000313" key="2">
    <source>
        <dbReference type="EMBL" id="KMS93835.1"/>
    </source>
</evidence>
<feature type="compositionally biased region" description="Basic and acidic residues" evidence="1">
    <location>
        <begin position="73"/>
        <end position="82"/>
    </location>
</feature>
<evidence type="ECO:0000313" key="3">
    <source>
        <dbReference type="Proteomes" id="UP000035740"/>
    </source>
</evidence>
<feature type="compositionally biased region" description="Basic and acidic residues" evidence="1">
    <location>
        <begin position="150"/>
        <end position="161"/>
    </location>
</feature>
<organism evidence="2 3">
    <name type="scientific">Beta vulgaris subsp. vulgaris</name>
    <name type="common">Beet</name>
    <dbReference type="NCBI Taxonomy" id="3555"/>
    <lineage>
        <taxon>Eukaryota</taxon>
        <taxon>Viridiplantae</taxon>
        <taxon>Streptophyta</taxon>
        <taxon>Embryophyta</taxon>
        <taxon>Tracheophyta</taxon>
        <taxon>Spermatophyta</taxon>
        <taxon>Magnoliopsida</taxon>
        <taxon>eudicotyledons</taxon>
        <taxon>Gunneridae</taxon>
        <taxon>Pentapetalae</taxon>
        <taxon>Caryophyllales</taxon>
        <taxon>Chenopodiaceae</taxon>
        <taxon>Betoideae</taxon>
        <taxon>Beta</taxon>
    </lineage>
</organism>
<feature type="non-terminal residue" evidence="2">
    <location>
        <position position="1"/>
    </location>
</feature>
<reference evidence="2 3" key="1">
    <citation type="journal article" date="2014" name="Nature">
        <title>The genome of the recently domesticated crop plant sugar beet (Beta vulgaris).</title>
        <authorList>
            <person name="Dohm J.C."/>
            <person name="Minoche A.E."/>
            <person name="Holtgrawe D."/>
            <person name="Capella-Gutierrez S."/>
            <person name="Zakrzewski F."/>
            <person name="Tafer H."/>
            <person name="Rupp O."/>
            <person name="Sorensen T.R."/>
            <person name="Stracke R."/>
            <person name="Reinhardt R."/>
            <person name="Goesmann A."/>
            <person name="Kraft T."/>
            <person name="Schulz B."/>
            <person name="Stadler P.F."/>
            <person name="Schmidt T."/>
            <person name="Gabaldon T."/>
            <person name="Lehrach H."/>
            <person name="Weisshaar B."/>
            <person name="Himmelbauer H."/>
        </authorList>
    </citation>
    <scope>NUCLEOTIDE SEQUENCE [LARGE SCALE GENOMIC DNA]</scope>
    <source>
        <tissue evidence="2">Taproot</tissue>
    </source>
</reference>
<proteinExistence type="predicted"/>
<feature type="region of interest" description="Disordered" evidence="1">
    <location>
        <begin position="127"/>
        <end position="161"/>
    </location>
</feature>
<protein>
    <submittedName>
        <fullName evidence="2">Uncharacterized protein</fullName>
    </submittedName>
</protein>
<dbReference type="EMBL" id="KQ098552">
    <property type="protein sequence ID" value="KMS93835.1"/>
    <property type="molecule type" value="Genomic_DNA"/>
</dbReference>
<dbReference type="Proteomes" id="UP000035740">
    <property type="component" value="Unassembled WGS sequence"/>
</dbReference>